<dbReference type="InterPro" id="IPR036909">
    <property type="entry name" value="Cyt_c-like_dom_sf"/>
</dbReference>
<dbReference type="GO" id="GO:0009055">
    <property type="term" value="F:electron transfer activity"/>
    <property type="evidence" value="ECO:0007669"/>
    <property type="project" value="InterPro"/>
</dbReference>
<dbReference type="PROSITE" id="PS51007">
    <property type="entry name" value="CYTC"/>
    <property type="match status" value="1"/>
</dbReference>
<protein>
    <submittedName>
        <fullName evidence="8">Cytochrome c4</fullName>
    </submittedName>
</protein>
<evidence type="ECO:0000313" key="9">
    <source>
        <dbReference type="Proteomes" id="UP000187012"/>
    </source>
</evidence>
<evidence type="ECO:0000256" key="5">
    <source>
        <dbReference type="ARBA" id="ARBA00023004"/>
    </source>
</evidence>
<accession>A0A1N7S8V5</accession>
<dbReference type="SUPFAM" id="SSF46626">
    <property type="entry name" value="Cytochrome c"/>
    <property type="match status" value="1"/>
</dbReference>
<keyword evidence="1" id="KW-0813">Transport</keyword>
<dbReference type="PANTHER" id="PTHR33751:SF9">
    <property type="entry name" value="CYTOCHROME C4"/>
    <property type="match status" value="1"/>
</dbReference>
<keyword evidence="9" id="KW-1185">Reference proteome</keyword>
<dbReference type="RefSeq" id="WP_218023707.1">
    <property type="nucleotide sequence ID" value="NZ_CYGX02000045.1"/>
</dbReference>
<evidence type="ECO:0000256" key="4">
    <source>
        <dbReference type="ARBA" id="ARBA00022982"/>
    </source>
</evidence>
<evidence type="ECO:0000256" key="2">
    <source>
        <dbReference type="ARBA" id="ARBA00022617"/>
    </source>
</evidence>
<dbReference type="Gene3D" id="1.10.760.10">
    <property type="entry name" value="Cytochrome c-like domain"/>
    <property type="match status" value="1"/>
</dbReference>
<dbReference type="InterPro" id="IPR050597">
    <property type="entry name" value="Cytochrome_c_Oxidase_Subunit"/>
</dbReference>
<proteinExistence type="predicted"/>
<evidence type="ECO:0000313" key="8">
    <source>
        <dbReference type="EMBL" id="SIT43804.1"/>
    </source>
</evidence>
<organism evidence="8 9">
    <name type="scientific">Paraburkholderia ribeironis</name>
    <dbReference type="NCBI Taxonomy" id="1247936"/>
    <lineage>
        <taxon>Bacteria</taxon>
        <taxon>Pseudomonadati</taxon>
        <taxon>Pseudomonadota</taxon>
        <taxon>Betaproteobacteria</taxon>
        <taxon>Burkholderiales</taxon>
        <taxon>Burkholderiaceae</taxon>
        <taxon>Paraburkholderia</taxon>
    </lineage>
</organism>
<sequence length="102" mass="10758">MAHAQIPGNAPDANAGKRRAAVCFACHSVDGVAKIPGVPNLAGQQRAYLENALLAYREGKSRRNVTMNAMAAPLSDRDIANIAAYFSLQVGSRSGDTGNWAM</sequence>
<feature type="domain" description="Cytochrome c" evidence="7">
    <location>
        <begin position="11"/>
        <end position="90"/>
    </location>
</feature>
<dbReference type="PANTHER" id="PTHR33751">
    <property type="entry name" value="CBB3-TYPE CYTOCHROME C OXIDASE SUBUNIT FIXP"/>
    <property type="match status" value="1"/>
</dbReference>
<evidence type="ECO:0000259" key="7">
    <source>
        <dbReference type="PROSITE" id="PS51007"/>
    </source>
</evidence>
<evidence type="ECO:0000256" key="6">
    <source>
        <dbReference type="PROSITE-ProRule" id="PRU00433"/>
    </source>
</evidence>
<dbReference type="GO" id="GO:0020037">
    <property type="term" value="F:heme binding"/>
    <property type="evidence" value="ECO:0007669"/>
    <property type="project" value="InterPro"/>
</dbReference>
<keyword evidence="5 6" id="KW-0408">Iron</keyword>
<dbReference type="EMBL" id="CYGX02000045">
    <property type="protein sequence ID" value="SIT43804.1"/>
    <property type="molecule type" value="Genomic_DNA"/>
</dbReference>
<dbReference type="Pfam" id="PF00034">
    <property type="entry name" value="Cytochrom_C"/>
    <property type="match status" value="1"/>
</dbReference>
<dbReference type="InterPro" id="IPR009056">
    <property type="entry name" value="Cyt_c-like_dom"/>
</dbReference>
<dbReference type="STRING" id="1247936.BN2475_450061"/>
<gene>
    <name evidence="8" type="ORF">BN2475_450061</name>
</gene>
<dbReference type="Proteomes" id="UP000187012">
    <property type="component" value="Unassembled WGS sequence"/>
</dbReference>
<keyword evidence="4" id="KW-0249">Electron transport</keyword>
<keyword evidence="2 6" id="KW-0349">Heme</keyword>
<dbReference type="GO" id="GO:0046872">
    <property type="term" value="F:metal ion binding"/>
    <property type="evidence" value="ECO:0007669"/>
    <property type="project" value="UniProtKB-KW"/>
</dbReference>
<reference evidence="8 9" key="1">
    <citation type="submission" date="2016-12" db="EMBL/GenBank/DDBJ databases">
        <authorList>
            <person name="Song W.-J."/>
            <person name="Kurnit D.M."/>
        </authorList>
    </citation>
    <scope>NUCLEOTIDE SEQUENCE [LARGE SCALE GENOMIC DNA]</scope>
    <source>
        <strain evidence="8 9">STM7296</strain>
    </source>
</reference>
<keyword evidence="3 6" id="KW-0479">Metal-binding</keyword>
<dbReference type="AlphaFoldDB" id="A0A1N7S8V5"/>
<evidence type="ECO:0000256" key="1">
    <source>
        <dbReference type="ARBA" id="ARBA00022448"/>
    </source>
</evidence>
<evidence type="ECO:0000256" key="3">
    <source>
        <dbReference type="ARBA" id="ARBA00022723"/>
    </source>
</evidence>
<name>A0A1N7S8V5_9BURK</name>